<organism evidence="3 4">
    <name type="scientific">Puccinia graminis f. sp. tritici (strain CRL 75-36-700-3 / race SCCL)</name>
    <name type="common">Black stem rust fungus</name>
    <dbReference type="NCBI Taxonomy" id="418459"/>
    <lineage>
        <taxon>Eukaryota</taxon>
        <taxon>Fungi</taxon>
        <taxon>Dikarya</taxon>
        <taxon>Basidiomycota</taxon>
        <taxon>Pucciniomycotina</taxon>
        <taxon>Pucciniomycetes</taxon>
        <taxon>Pucciniales</taxon>
        <taxon>Pucciniaceae</taxon>
        <taxon>Puccinia</taxon>
    </lineage>
</organism>
<gene>
    <name evidence="3" type="ORF">PGTG_20775</name>
</gene>
<proteinExistence type="predicted"/>
<reference evidence="4" key="1">
    <citation type="journal article" date="2011" name="Proc. Natl. Acad. Sci. U.S.A.">
        <title>Obligate biotrophy features unraveled by the genomic analysis of rust fungi.</title>
        <authorList>
            <person name="Duplessis S."/>
            <person name="Cuomo C.A."/>
            <person name="Lin Y.-C."/>
            <person name="Aerts A."/>
            <person name="Tisserant E."/>
            <person name="Veneault-Fourrey C."/>
            <person name="Joly D.L."/>
            <person name="Hacquard S."/>
            <person name="Amselem J."/>
            <person name="Cantarel B.L."/>
            <person name="Chiu R."/>
            <person name="Coutinho P.M."/>
            <person name="Feau N."/>
            <person name="Field M."/>
            <person name="Frey P."/>
            <person name="Gelhaye E."/>
            <person name="Goldberg J."/>
            <person name="Grabherr M.G."/>
            <person name="Kodira C.D."/>
            <person name="Kohler A."/>
            <person name="Kuees U."/>
            <person name="Lindquist E.A."/>
            <person name="Lucas S.M."/>
            <person name="Mago R."/>
            <person name="Mauceli E."/>
            <person name="Morin E."/>
            <person name="Murat C."/>
            <person name="Pangilinan J.L."/>
            <person name="Park R."/>
            <person name="Pearson M."/>
            <person name="Quesneville H."/>
            <person name="Rouhier N."/>
            <person name="Sakthikumar S."/>
            <person name="Salamov A.A."/>
            <person name="Schmutz J."/>
            <person name="Selles B."/>
            <person name="Shapiro H."/>
            <person name="Tanguay P."/>
            <person name="Tuskan G.A."/>
            <person name="Henrissat B."/>
            <person name="Van de Peer Y."/>
            <person name="Rouze P."/>
            <person name="Ellis J.G."/>
            <person name="Dodds P.N."/>
            <person name="Schein J.E."/>
            <person name="Zhong S."/>
            <person name="Hamelin R.C."/>
            <person name="Grigoriev I.V."/>
            <person name="Szabo L.J."/>
            <person name="Martin F."/>
        </authorList>
    </citation>
    <scope>NUCLEOTIDE SEQUENCE [LARGE SCALE GENOMIC DNA]</scope>
    <source>
        <strain evidence="4">CRL 75-36-700-3 / race SCCL</strain>
    </source>
</reference>
<name>H6QP63_PUCGT</name>
<dbReference type="EC" id="3.2.1.22" evidence="2"/>
<evidence type="ECO:0000313" key="3">
    <source>
        <dbReference type="EMBL" id="EHS63193.1"/>
    </source>
</evidence>
<dbReference type="KEGG" id="pgr:PGTG_20775"/>
<dbReference type="HOGENOM" id="CLU_1750601_0_0_1"/>
<comment type="catalytic activity">
    <reaction evidence="1">
        <text>Hydrolysis of terminal, non-reducing alpha-D-galactose residues in alpha-D-galactosides, including galactose oligosaccharides, galactomannans and galactolipids.</text>
        <dbReference type="EC" id="3.2.1.22"/>
    </reaction>
</comment>
<evidence type="ECO:0000313" key="4">
    <source>
        <dbReference type="Proteomes" id="UP000008783"/>
    </source>
</evidence>
<dbReference type="InParanoid" id="H6QP63"/>
<dbReference type="GeneID" id="13541456"/>
<dbReference type="VEuPathDB" id="FungiDB:PGTG_20775"/>
<evidence type="ECO:0000256" key="2">
    <source>
        <dbReference type="ARBA" id="ARBA00012755"/>
    </source>
</evidence>
<dbReference type="GO" id="GO:0004557">
    <property type="term" value="F:alpha-galactosidase activity"/>
    <property type="evidence" value="ECO:0007669"/>
    <property type="project" value="UniProtKB-EC"/>
</dbReference>
<dbReference type="InterPro" id="IPR013785">
    <property type="entry name" value="Aldolase_TIM"/>
</dbReference>
<dbReference type="Proteomes" id="UP000008783">
    <property type="component" value="Unassembled WGS sequence"/>
</dbReference>
<keyword evidence="4" id="KW-1185">Reference proteome</keyword>
<dbReference type="Gene3D" id="3.20.20.70">
    <property type="entry name" value="Aldolase class I"/>
    <property type="match status" value="1"/>
</dbReference>
<evidence type="ECO:0000256" key="1">
    <source>
        <dbReference type="ARBA" id="ARBA00001255"/>
    </source>
</evidence>
<sequence length="149" mass="16744">MNHWSNNPQRFRVGVEILIFTLLTIGLTTENPIELVARNEATPTGPKPAMGWSSDWALGCEIITDDEMYWEGEQMARRGLVEAGYTTLIFECAWEIGYEDDWSPKLSKAAFPNGIHSFIQWIKPLGINVGLGTWGGLVVIEFFKCVFAC</sequence>
<dbReference type="AlphaFoldDB" id="H6QP63"/>
<dbReference type="FunFam" id="3.20.20.70:FF:000435">
    <property type="match status" value="1"/>
</dbReference>
<accession>H6QP63</accession>
<dbReference type="SUPFAM" id="SSF51445">
    <property type="entry name" value="(Trans)glycosidases"/>
    <property type="match status" value="1"/>
</dbReference>
<dbReference type="InterPro" id="IPR017853">
    <property type="entry name" value="GH"/>
</dbReference>
<dbReference type="EMBL" id="DS178263">
    <property type="protein sequence ID" value="EHS63193.1"/>
    <property type="molecule type" value="Genomic_DNA"/>
</dbReference>
<dbReference type="RefSeq" id="XP_003890748.1">
    <property type="nucleotide sequence ID" value="XM_003890699.1"/>
</dbReference>
<protein>
    <recommendedName>
        <fullName evidence="2">alpha-galactosidase</fullName>
        <ecNumber evidence="2">3.2.1.22</ecNumber>
    </recommendedName>
</protein>